<proteinExistence type="predicted"/>
<reference evidence="2" key="3">
    <citation type="submission" date="2015-04" db="UniProtKB">
        <authorList>
            <consortium name="EnsemblPlants"/>
        </authorList>
    </citation>
    <scope>IDENTIFICATION</scope>
</reference>
<dbReference type="HOGENOM" id="CLU_1055070_0_0_1"/>
<dbReference type="Proteomes" id="UP000032180">
    <property type="component" value="Chromosome 11"/>
</dbReference>
<feature type="compositionally biased region" description="Low complexity" evidence="1">
    <location>
        <begin position="77"/>
        <end position="89"/>
    </location>
</feature>
<reference evidence="2 3" key="1">
    <citation type="submission" date="2012-08" db="EMBL/GenBank/DDBJ databases">
        <title>Oryza genome evolution.</title>
        <authorList>
            <person name="Wing R.A."/>
        </authorList>
    </citation>
    <scope>NUCLEOTIDE SEQUENCE</scope>
</reference>
<feature type="compositionally biased region" description="Basic and acidic residues" evidence="1">
    <location>
        <begin position="129"/>
        <end position="149"/>
    </location>
</feature>
<evidence type="ECO:0000256" key="1">
    <source>
        <dbReference type="SAM" id="MobiDB-lite"/>
    </source>
</evidence>
<reference evidence="3" key="2">
    <citation type="submission" date="2013-12" db="EMBL/GenBank/DDBJ databases">
        <authorList>
            <person name="Yu Y."/>
            <person name="Lee S."/>
            <person name="de Baynast K."/>
            <person name="Wissotski M."/>
            <person name="Liu L."/>
            <person name="Talag J."/>
            <person name="Goicoechea J."/>
            <person name="Angelova A."/>
            <person name="Jetty R."/>
            <person name="Kudrna D."/>
            <person name="Golser W."/>
            <person name="Rivera L."/>
            <person name="Zhang J."/>
            <person name="Wing R."/>
        </authorList>
    </citation>
    <scope>NUCLEOTIDE SEQUENCE</scope>
</reference>
<dbReference type="EnsemblPlants" id="LPERR11G20390.1">
    <property type="protein sequence ID" value="LPERR11G20390.1"/>
    <property type="gene ID" value="LPERR11G20390"/>
</dbReference>
<dbReference type="Gramene" id="LPERR11G20390.1">
    <property type="protein sequence ID" value="LPERR11G20390.1"/>
    <property type="gene ID" value="LPERR11G20390"/>
</dbReference>
<evidence type="ECO:0000313" key="2">
    <source>
        <dbReference type="EnsemblPlants" id="LPERR11G20390.1"/>
    </source>
</evidence>
<keyword evidence="3" id="KW-1185">Reference proteome</keyword>
<organism evidence="2 3">
    <name type="scientific">Leersia perrieri</name>
    <dbReference type="NCBI Taxonomy" id="77586"/>
    <lineage>
        <taxon>Eukaryota</taxon>
        <taxon>Viridiplantae</taxon>
        <taxon>Streptophyta</taxon>
        <taxon>Embryophyta</taxon>
        <taxon>Tracheophyta</taxon>
        <taxon>Spermatophyta</taxon>
        <taxon>Magnoliopsida</taxon>
        <taxon>Liliopsida</taxon>
        <taxon>Poales</taxon>
        <taxon>Poaceae</taxon>
        <taxon>BOP clade</taxon>
        <taxon>Oryzoideae</taxon>
        <taxon>Oryzeae</taxon>
        <taxon>Oryzinae</taxon>
        <taxon>Leersia</taxon>
    </lineage>
</organism>
<sequence>MRKIIRARHNSPQGKVEHRTNSPGKPKGHDEKRRRRSFTPEYNDRQHADIGCDETPPAPDVERSWALGRSPQPSPPGQSHSHSFSCSRSPYLHGHARSWSCSFGRGRQDHQSPSPQRKEKHQTKSSGQAKEHGENRRSYTPEYNDRRDAINGYDETPPAPCGERSWALDRSPQPSPQGPSHCHSYSRSRSPELRGCASSRSCSPALGRQDYQSTSPQTKDEHQKKSSGQAKGCDEKRRSYTPEYNDRQSADNGYDVTPPAPDGE</sequence>
<name>A0A0D9XVR0_9ORYZ</name>
<accession>A0A0D9XVR0</accession>
<protein>
    <submittedName>
        <fullName evidence="2">Uncharacterized protein</fullName>
    </submittedName>
</protein>
<feature type="region of interest" description="Disordered" evidence="1">
    <location>
        <begin position="1"/>
        <end position="264"/>
    </location>
</feature>
<feature type="compositionally biased region" description="Basic and acidic residues" evidence="1">
    <location>
        <begin position="232"/>
        <end position="249"/>
    </location>
</feature>
<dbReference type="AlphaFoldDB" id="A0A0D9XVR0"/>
<evidence type="ECO:0000313" key="3">
    <source>
        <dbReference type="Proteomes" id="UP000032180"/>
    </source>
</evidence>